<reference evidence="1" key="1">
    <citation type="submission" date="2007-07" db="EMBL/GenBank/DDBJ databases">
        <title>PCAP assembly of the Caenorhabditis remanei genome.</title>
        <authorList>
            <consortium name="The Caenorhabditis remanei Sequencing Consortium"/>
            <person name="Wilson R.K."/>
        </authorList>
    </citation>
    <scope>NUCLEOTIDE SEQUENCE [LARGE SCALE GENOMIC DNA]</scope>
    <source>
        <strain evidence="1">PB4641</strain>
    </source>
</reference>
<dbReference type="STRING" id="31234.E3NI94"/>
<evidence type="ECO:0000313" key="1">
    <source>
        <dbReference type="EMBL" id="EFO98813.1"/>
    </source>
</evidence>
<dbReference type="AlphaFoldDB" id="E3NI94"/>
<evidence type="ECO:0000313" key="2">
    <source>
        <dbReference type="Proteomes" id="UP000008281"/>
    </source>
</evidence>
<dbReference type="EMBL" id="DS268696">
    <property type="protein sequence ID" value="EFO98813.1"/>
    <property type="molecule type" value="Genomic_DNA"/>
</dbReference>
<keyword evidence="2" id="KW-1185">Reference proteome</keyword>
<name>E3NI94_CAERE</name>
<gene>
    <name evidence="1" type="ORF">CRE_30218</name>
</gene>
<dbReference type="InParanoid" id="E3NI94"/>
<sequence>MENNKRGVVKAKGIKSHYFQTLANYVSNNLELLHNNPKQANSFAASVFGSTAPINEKDLLDLLVPSDANADALAAGMDCCLLLSEKYRPHYDAAVQQLARLGRTHDVATVIDDEKKFTALSRKPSSRKPMKRYSSAFFKVAQRKTRKIPAIMDYVARP</sequence>
<protein>
    <submittedName>
        <fullName evidence="1">Uncharacterized protein</fullName>
    </submittedName>
</protein>
<organism evidence="2">
    <name type="scientific">Caenorhabditis remanei</name>
    <name type="common">Caenorhabditis vulgaris</name>
    <dbReference type="NCBI Taxonomy" id="31234"/>
    <lineage>
        <taxon>Eukaryota</taxon>
        <taxon>Metazoa</taxon>
        <taxon>Ecdysozoa</taxon>
        <taxon>Nematoda</taxon>
        <taxon>Chromadorea</taxon>
        <taxon>Rhabditida</taxon>
        <taxon>Rhabditina</taxon>
        <taxon>Rhabditomorpha</taxon>
        <taxon>Rhabditoidea</taxon>
        <taxon>Rhabditidae</taxon>
        <taxon>Peloderinae</taxon>
        <taxon>Caenorhabditis</taxon>
    </lineage>
</organism>
<dbReference type="Proteomes" id="UP000008281">
    <property type="component" value="Unassembled WGS sequence"/>
</dbReference>
<dbReference type="HOGENOM" id="CLU_1670979_0_0_1"/>
<proteinExistence type="predicted"/>
<accession>E3NI94</accession>
<dbReference type="eggNOG" id="ENOG502QVYU">
    <property type="taxonomic scope" value="Eukaryota"/>
</dbReference>